<dbReference type="FunFam" id="3.30.200.20:FF:000077">
    <property type="entry name" value="Putative Serine/threonine-protein kinase/endoribonuclease IRE1"/>
    <property type="match status" value="1"/>
</dbReference>
<keyword evidence="6 15" id="KW-0732">Signal</keyword>
<evidence type="ECO:0000256" key="10">
    <source>
        <dbReference type="ARBA" id="ARBA00022989"/>
    </source>
</evidence>
<dbReference type="OrthoDB" id="63989at2759"/>
<feature type="domain" description="KEN" evidence="17">
    <location>
        <begin position="1052"/>
        <end position="1186"/>
    </location>
</feature>
<feature type="compositionally biased region" description="Basic residues" evidence="14">
    <location>
        <begin position="681"/>
        <end position="700"/>
    </location>
</feature>
<evidence type="ECO:0000256" key="14">
    <source>
        <dbReference type="SAM" id="MobiDB-lite"/>
    </source>
</evidence>
<name>A0A6A6XGM0_9PLEO</name>
<feature type="signal peptide" evidence="15">
    <location>
        <begin position="1"/>
        <end position="31"/>
    </location>
</feature>
<comment type="catalytic activity">
    <reaction evidence="13">
        <text>L-seryl-[protein] + ATP = O-phospho-L-seryl-[protein] + ADP + H(+)</text>
        <dbReference type="Rhea" id="RHEA:17989"/>
        <dbReference type="Rhea" id="RHEA-COMP:9863"/>
        <dbReference type="Rhea" id="RHEA-COMP:11604"/>
        <dbReference type="ChEBI" id="CHEBI:15378"/>
        <dbReference type="ChEBI" id="CHEBI:29999"/>
        <dbReference type="ChEBI" id="CHEBI:30616"/>
        <dbReference type="ChEBI" id="CHEBI:83421"/>
        <dbReference type="ChEBI" id="CHEBI:456216"/>
        <dbReference type="EC" id="2.7.11.1"/>
    </reaction>
    <physiologicalReaction direction="left-to-right" evidence="13">
        <dbReference type="Rhea" id="RHEA:17990"/>
    </physiologicalReaction>
</comment>
<evidence type="ECO:0000313" key="19">
    <source>
        <dbReference type="Proteomes" id="UP000799757"/>
    </source>
</evidence>
<evidence type="ECO:0000259" key="16">
    <source>
        <dbReference type="PROSITE" id="PS50011"/>
    </source>
</evidence>
<evidence type="ECO:0000256" key="5">
    <source>
        <dbReference type="ARBA" id="ARBA00022692"/>
    </source>
</evidence>
<dbReference type="Gene3D" id="3.30.200.20">
    <property type="entry name" value="Phosphorylase Kinase, domain 1"/>
    <property type="match status" value="1"/>
</dbReference>
<dbReference type="InterPro" id="IPR008271">
    <property type="entry name" value="Ser/Thr_kinase_AS"/>
</dbReference>
<dbReference type="InterPro" id="IPR011047">
    <property type="entry name" value="Quinoprotein_ADH-like_sf"/>
</dbReference>
<dbReference type="Proteomes" id="UP000799757">
    <property type="component" value="Unassembled WGS sequence"/>
</dbReference>
<dbReference type="GO" id="GO:1990604">
    <property type="term" value="C:IRE1-TRAF2-ASK1 complex"/>
    <property type="evidence" value="ECO:0007669"/>
    <property type="project" value="TreeGrafter"/>
</dbReference>
<dbReference type="SUPFAM" id="SSF56112">
    <property type="entry name" value="Protein kinase-like (PK-like)"/>
    <property type="match status" value="1"/>
</dbReference>
<dbReference type="GO" id="GO:0005524">
    <property type="term" value="F:ATP binding"/>
    <property type="evidence" value="ECO:0007669"/>
    <property type="project" value="UniProtKB-KW"/>
</dbReference>
<feature type="compositionally biased region" description="Low complexity" evidence="14">
    <location>
        <begin position="944"/>
        <end position="958"/>
    </location>
</feature>
<evidence type="ECO:0000256" key="13">
    <source>
        <dbReference type="ARBA" id="ARBA00048977"/>
    </source>
</evidence>
<feature type="domain" description="Protein kinase" evidence="16">
    <location>
        <begin position="749"/>
        <end position="1049"/>
    </location>
</feature>
<reference evidence="18" key="1">
    <citation type="journal article" date="2020" name="Stud. Mycol.">
        <title>101 Dothideomycetes genomes: a test case for predicting lifestyles and emergence of pathogens.</title>
        <authorList>
            <person name="Haridas S."/>
            <person name="Albert R."/>
            <person name="Binder M."/>
            <person name="Bloem J."/>
            <person name="Labutti K."/>
            <person name="Salamov A."/>
            <person name="Andreopoulos B."/>
            <person name="Baker S."/>
            <person name="Barry K."/>
            <person name="Bills G."/>
            <person name="Bluhm B."/>
            <person name="Cannon C."/>
            <person name="Castanera R."/>
            <person name="Culley D."/>
            <person name="Daum C."/>
            <person name="Ezra D."/>
            <person name="Gonzalez J."/>
            <person name="Henrissat B."/>
            <person name="Kuo A."/>
            <person name="Liang C."/>
            <person name="Lipzen A."/>
            <person name="Lutzoni F."/>
            <person name="Magnuson J."/>
            <person name="Mondo S."/>
            <person name="Nolan M."/>
            <person name="Ohm R."/>
            <person name="Pangilinan J."/>
            <person name="Park H.-J."/>
            <person name="Ramirez L."/>
            <person name="Alfaro M."/>
            <person name="Sun H."/>
            <person name="Tritt A."/>
            <person name="Yoshinaga Y."/>
            <person name="Zwiers L.-H."/>
            <person name="Turgeon B."/>
            <person name="Goodwin S."/>
            <person name="Spatafora J."/>
            <person name="Crous P."/>
            <person name="Grigoriev I."/>
        </authorList>
    </citation>
    <scope>NUCLEOTIDE SEQUENCE</scope>
    <source>
        <strain evidence="18">CBS 109.77</strain>
    </source>
</reference>
<keyword evidence="4" id="KW-0808">Transferase</keyword>
<dbReference type="GO" id="GO:0051082">
    <property type="term" value="F:unfolded protein binding"/>
    <property type="evidence" value="ECO:0007669"/>
    <property type="project" value="TreeGrafter"/>
</dbReference>
<feature type="region of interest" description="Disordered" evidence="14">
    <location>
        <begin position="943"/>
        <end position="962"/>
    </location>
</feature>
<sequence>MPRRRPPGAGPGLSTTLLAILLVLPFISSAAQQQQPENVRRRSLREDARVGAITPPKNAKPPQASVEDTPKRPYTPLIVQNVRAVATTVPPAPANPAVRAPPARNAASSGGLSRPSARSLQDWEVEDFVLLATVDGHIHARDRYNGEEIWELDIKKPMLETIYNTQNDSEGDNDIKNMPFLWIVEPKEDGALYILTPGPYPVLQSLGMTVKQLAEDMSPYSSDDPPVVYTAQKRNTMLVVDAQTGVITKSFSSSGATFMDGESCVPQPTEFVQSKARECKGYFNLGQTEYIISIQNKNTGANICTIKYSEWTPNNRDRDLQAQYLETTDQQYIYTRYDGHAIAYDHKRPKRSQRHLSFKRKFSSPVVRVFDVARPFDDEDTEPALVLLPQPPGPAIIEDKAKNVWLNTTESGSWYALSEANYPAVTDSAPQALCYTQSDLLSWEGPYYLPGRSGLVGVHVLDYQVDPPLSGSVRGIAPPTYDDSEVIVPIPPEVPQLPKQPPKEPLQTVIESRTQTNWWPLIVTLAVLLTGSLSYQLGQPTKLDLLKNNLLSRFTKSEKVDKVTLPKEATPVLSELEAQMAQEELAKSPVSDVSALESPIEEVHSQESVDVEPNQRRVTFAIPDDEETDIESLSRTTTAEQPSPLSDDGEVTRLETPRAEASETVANGIEGSSEAQATTPTKKKKAHRGKRGGQKLKARKPRDEDEVDRIVDAVKHLDETPTLHPDERTMDNQDIQDVSNIKRIGKLTIDCDRLLGNGSGGTFVFEGKWNDREVAVKRMLPQYFGLAEQEVKLLQESDLHPNVIRYFDDEKDENFLYIAVELCQASLFDLYHDGRPSEELTKTQQRLVNEINFDIPSALRQLAKGVHHLHGLRIIHRDIKPQNILIAYPQRNQSKGPRLVISDFGLCKTLPDNVSTLIGTTGNAGTTGWKAPELILQPKEIMDRGSSTGHSRDSSSSTDPVSQGVKRAVDIFSLGCVFFYVLTNGSHPFDDDEGWMQIRELNIKKDKANFAQLSVGDDSVEPIHLISWMLSNRPEDRPTALQVINHPFFWSAEKRLNFLCDCSDHWERESRDPPSDHLSVLERYSWDVLDKKRDFLAKLDRGFINSLGKQRKYTGDRMLDLLRALRNKKNHYEDMDEGVKAKVGALPDGYLRYWTIKFPRLVMSCYECVIECGLQEESRFKTYFQGENVTGY</sequence>
<accession>A0A6A6XGM0</accession>
<feature type="chain" id="PRO_5025426122" description="non-specific serine/threonine protein kinase" evidence="15">
    <location>
        <begin position="32"/>
        <end position="1192"/>
    </location>
</feature>
<evidence type="ECO:0000256" key="2">
    <source>
        <dbReference type="ARBA" id="ARBA00012513"/>
    </source>
</evidence>
<dbReference type="SMART" id="SM00564">
    <property type="entry name" value="PQQ"/>
    <property type="match status" value="2"/>
</dbReference>
<dbReference type="InterPro" id="IPR018391">
    <property type="entry name" value="PQQ_b-propeller_rpt"/>
</dbReference>
<dbReference type="GO" id="GO:0006397">
    <property type="term" value="P:mRNA processing"/>
    <property type="evidence" value="ECO:0007669"/>
    <property type="project" value="InterPro"/>
</dbReference>
<dbReference type="PANTHER" id="PTHR13954">
    <property type="entry name" value="IRE1-RELATED"/>
    <property type="match status" value="1"/>
</dbReference>
<dbReference type="Pfam" id="PF00069">
    <property type="entry name" value="Pkinase"/>
    <property type="match status" value="1"/>
</dbReference>
<evidence type="ECO:0000256" key="9">
    <source>
        <dbReference type="ARBA" id="ARBA00022840"/>
    </source>
</evidence>
<feature type="region of interest" description="Disordered" evidence="14">
    <location>
        <begin position="31"/>
        <end position="73"/>
    </location>
</feature>
<evidence type="ECO:0000256" key="4">
    <source>
        <dbReference type="ARBA" id="ARBA00022679"/>
    </source>
</evidence>
<dbReference type="PANTHER" id="PTHR13954:SF6">
    <property type="entry name" value="NON-SPECIFIC SERINE_THREONINE PROTEIN KINASE"/>
    <property type="match status" value="1"/>
</dbReference>
<feature type="compositionally biased region" description="Low complexity" evidence="14">
    <location>
        <begin position="90"/>
        <end position="107"/>
    </location>
</feature>
<keyword evidence="8" id="KW-0418">Kinase</keyword>
<dbReference type="EMBL" id="MU001853">
    <property type="protein sequence ID" value="KAF2795629.1"/>
    <property type="molecule type" value="Genomic_DNA"/>
</dbReference>
<dbReference type="PROSITE" id="PS50011">
    <property type="entry name" value="PROTEIN_KINASE_DOM"/>
    <property type="match status" value="1"/>
</dbReference>
<keyword evidence="19" id="KW-1185">Reference proteome</keyword>
<keyword evidence="9" id="KW-0067">ATP-binding</keyword>
<dbReference type="GO" id="GO:0004674">
    <property type="term" value="F:protein serine/threonine kinase activity"/>
    <property type="evidence" value="ECO:0007669"/>
    <property type="project" value="UniProtKB-KW"/>
</dbReference>
<evidence type="ECO:0000256" key="3">
    <source>
        <dbReference type="ARBA" id="ARBA00022527"/>
    </source>
</evidence>
<evidence type="ECO:0000256" key="6">
    <source>
        <dbReference type="ARBA" id="ARBA00022729"/>
    </source>
</evidence>
<protein>
    <recommendedName>
        <fullName evidence="2">non-specific serine/threonine protein kinase</fullName>
        <ecNumber evidence="2">2.7.11.1</ecNumber>
    </recommendedName>
</protein>
<feature type="compositionally biased region" description="Basic and acidic residues" evidence="14">
    <location>
        <begin position="650"/>
        <end position="661"/>
    </location>
</feature>
<dbReference type="Gene3D" id="1.20.1440.180">
    <property type="entry name" value="KEN domain"/>
    <property type="match status" value="1"/>
</dbReference>
<feature type="region of interest" description="Disordered" evidence="14">
    <location>
        <begin position="90"/>
        <end position="116"/>
    </location>
</feature>
<dbReference type="InterPro" id="IPR038357">
    <property type="entry name" value="KEN_sf"/>
</dbReference>
<dbReference type="EC" id="2.7.11.1" evidence="2"/>
<dbReference type="AlphaFoldDB" id="A0A6A6XGM0"/>
<dbReference type="InterPro" id="IPR010513">
    <property type="entry name" value="KEN_dom"/>
</dbReference>
<dbReference type="SUPFAM" id="SSF50998">
    <property type="entry name" value="Quinoprotein alcohol dehydrogenase-like"/>
    <property type="match status" value="1"/>
</dbReference>
<comment type="catalytic activity">
    <reaction evidence="12">
        <text>L-threonyl-[protein] + ATP = O-phospho-L-threonyl-[protein] + ADP + H(+)</text>
        <dbReference type="Rhea" id="RHEA:46608"/>
        <dbReference type="Rhea" id="RHEA-COMP:11060"/>
        <dbReference type="Rhea" id="RHEA-COMP:11605"/>
        <dbReference type="ChEBI" id="CHEBI:15378"/>
        <dbReference type="ChEBI" id="CHEBI:30013"/>
        <dbReference type="ChEBI" id="CHEBI:30616"/>
        <dbReference type="ChEBI" id="CHEBI:61977"/>
        <dbReference type="ChEBI" id="CHEBI:456216"/>
        <dbReference type="EC" id="2.7.11.1"/>
    </reaction>
    <physiologicalReaction direction="left-to-right" evidence="12">
        <dbReference type="Rhea" id="RHEA:46609"/>
    </physiologicalReaction>
</comment>
<organism evidence="18 19">
    <name type="scientific">Melanomma pulvis-pyrius CBS 109.77</name>
    <dbReference type="NCBI Taxonomy" id="1314802"/>
    <lineage>
        <taxon>Eukaryota</taxon>
        <taxon>Fungi</taxon>
        <taxon>Dikarya</taxon>
        <taxon>Ascomycota</taxon>
        <taxon>Pezizomycotina</taxon>
        <taxon>Dothideomycetes</taxon>
        <taxon>Pleosporomycetidae</taxon>
        <taxon>Pleosporales</taxon>
        <taxon>Melanommataceae</taxon>
        <taxon>Melanomma</taxon>
    </lineage>
</organism>
<dbReference type="InterPro" id="IPR000719">
    <property type="entry name" value="Prot_kinase_dom"/>
</dbReference>
<dbReference type="SMART" id="SM00580">
    <property type="entry name" value="PUG"/>
    <property type="match status" value="1"/>
</dbReference>
<evidence type="ECO:0000313" key="18">
    <source>
        <dbReference type="EMBL" id="KAF2795629.1"/>
    </source>
</evidence>
<evidence type="ECO:0000256" key="8">
    <source>
        <dbReference type="ARBA" id="ARBA00022777"/>
    </source>
</evidence>
<dbReference type="InterPro" id="IPR045133">
    <property type="entry name" value="IRE1/2-like"/>
</dbReference>
<keyword evidence="7" id="KW-0547">Nucleotide-binding</keyword>
<feature type="region of interest" description="Disordered" evidence="14">
    <location>
        <begin position="587"/>
        <end position="707"/>
    </location>
</feature>
<dbReference type="Gene3D" id="1.10.510.10">
    <property type="entry name" value="Transferase(Phosphotransferase) domain 1"/>
    <property type="match status" value="1"/>
</dbReference>
<evidence type="ECO:0000256" key="12">
    <source>
        <dbReference type="ARBA" id="ARBA00048659"/>
    </source>
</evidence>
<dbReference type="GO" id="GO:0070059">
    <property type="term" value="P:intrinsic apoptotic signaling pathway in response to endoplasmic reticulum stress"/>
    <property type="evidence" value="ECO:0007669"/>
    <property type="project" value="TreeGrafter"/>
</dbReference>
<dbReference type="SMART" id="SM00220">
    <property type="entry name" value="S_TKc"/>
    <property type="match status" value="1"/>
</dbReference>
<dbReference type="PROSITE" id="PS51392">
    <property type="entry name" value="KEN"/>
    <property type="match status" value="1"/>
</dbReference>
<keyword evidence="3" id="KW-0723">Serine/threonine-protein kinase</keyword>
<dbReference type="InterPro" id="IPR011009">
    <property type="entry name" value="Kinase-like_dom_sf"/>
</dbReference>
<keyword evidence="5" id="KW-0812">Transmembrane</keyword>
<keyword evidence="10" id="KW-1133">Transmembrane helix</keyword>
<feature type="compositionally biased region" description="Polar residues" evidence="14">
    <location>
        <begin position="631"/>
        <end position="644"/>
    </location>
</feature>
<dbReference type="Pfam" id="PF06479">
    <property type="entry name" value="Ribonuc_2-5A"/>
    <property type="match status" value="1"/>
</dbReference>
<keyword evidence="11" id="KW-0472">Membrane</keyword>
<evidence type="ECO:0000256" key="15">
    <source>
        <dbReference type="SAM" id="SignalP"/>
    </source>
</evidence>
<comment type="subcellular location">
    <subcellularLocation>
        <location evidence="1">Membrane</location>
        <topology evidence="1">Single-pass membrane protein</topology>
    </subcellularLocation>
</comment>
<gene>
    <name evidence="18" type="ORF">K505DRAFT_323933</name>
</gene>
<dbReference type="CDD" id="cd10422">
    <property type="entry name" value="RNase_Ire1"/>
    <property type="match status" value="1"/>
</dbReference>
<dbReference type="CDD" id="cd09769">
    <property type="entry name" value="Luminal_IRE1"/>
    <property type="match status" value="1"/>
</dbReference>
<dbReference type="PROSITE" id="PS00108">
    <property type="entry name" value="PROTEIN_KINASE_ST"/>
    <property type="match status" value="1"/>
</dbReference>
<evidence type="ECO:0000256" key="7">
    <source>
        <dbReference type="ARBA" id="ARBA00022741"/>
    </source>
</evidence>
<evidence type="ECO:0000259" key="17">
    <source>
        <dbReference type="PROSITE" id="PS51392"/>
    </source>
</evidence>
<evidence type="ECO:0000256" key="11">
    <source>
        <dbReference type="ARBA" id="ARBA00023136"/>
    </source>
</evidence>
<dbReference type="GO" id="GO:0036498">
    <property type="term" value="P:IRE1-mediated unfolded protein response"/>
    <property type="evidence" value="ECO:0007669"/>
    <property type="project" value="TreeGrafter"/>
</dbReference>
<dbReference type="GO" id="GO:0004521">
    <property type="term" value="F:RNA endonuclease activity"/>
    <property type="evidence" value="ECO:0007669"/>
    <property type="project" value="InterPro"/>
</dbReference>
<feature type="compositionally biased region" description="Basic and acidic residues" evidence="14">
    <location>
        <begin position="38"/>
        <end position="49"/>
    </location>
</feature>
<proteinExistence type="predicted"/>
<evidence type="ECO:0000256" key="1">
    <source>
        <dbReference type="ARBA" id="ARBA00004167"/>
    </source>
</evidence>